<dbReference type="HAMAP" id="MF_00440">
    <property type="entry name" value="NrdR"/>
    <property type="match status" value="1"/>
</dbReference>
<keyword evidence="11" id="KW-1185">Reference proteome</keyword>
<evidence type="ECO:0000256" key="8">
    <source>
        <dbReference type="HAMAP-Rule" id="MF_00440"/>
    </source>
</evidence>
<dbReference type="PROSITE" id="PS51161">
    <property type="entry name" value="ATP_CONE"/>
    <property type="match status" value="1"/>
</dbReference>
<dbReference type="Pfam" id="PF22811">
    <property type="entry name" value="Zn_ribbon_NrdR"/>
    <property type="match status" value="1"/>
</dbReference>
<evidence type="ECO:0000256" key="5">
    <source>
        <dbReference type="ARBA" id="ARBA00023015"/>
    </source>
</evidence>
<name>A0ABQ4KN34_9BACI</name>
<accession>A0ABQ4KN34</accession>
<proteinExistence type="inferred from homology"/>
<evidence type="ECO:0000256" key="1">
    <source>
        <dbReference type="ARBA" id="ARBA00022491"/>
    </source>
</evidence>
<comment type="caution">
    <text evidence="10">The sequence shown here is derived from an EMBL/GenBank/DDBJ whole genome shotgun (WGS) entry which is preliminary data.</text>
</comment>
<keyword evidence="3 8" id="KW-0862">Zinc</keyword>
<feature type="zinc finger region" evidence="8">
    <location>
        <begin position="26"/>
        <end position="57"/>
    </location>
</feature>
<evidence type="ECO:0000256" key="3">
    <source>
        <dbReference type="ARBA" id="ARBA00022833"/>
    </source>
</evidence>
<keyword evidence="1 8" id="KW-0678">Repressor</keyword>
<feature type="domain" description="ATP-cone" evidence="9">
    <location>
        <begin position="72"/>
        <end position="162"/>
    </location>
</feature>
<keyword evidence="8" id="KW-0479">Metal-binding</keyword>
<dbReference type="InterPro" id="IPR005144">
    <property type="entry name" value="ATP-cone_dom"/>
</dbReference>
<evidence type="ECO:0000256" key="6">
    <source>
        <dbReference type="ARBA" id="ARBA00023125"/>
    </source>
</evidence>
<dbReference type="PANTHER" id="PTHR30455:SF2">
    <property type="entry name" value="TRANSCRIPTIONAL REPRESSOR NRDR"/>
    <property type="match status" value="1"/>
</dbReference>
<sequence length="174" mass="20528">MFFDAELRYNDKIEYIDLNGAGMMKCPSCKHNGTRVVDSRPVDDVRAIRRRRECEECSFRFTTFERVEETPLIVVKKEGIREEFSREKILRGLIRACEKRPVSLDQLEQMTHEIEREIRSLGQAEVNSELIGEKVMDKLSKIDEVAYVRFASVYRQFKDINVFLDELKDLIKKD</sequence>
<dbReference type="PANTHER" id="PTHR30455">
    <property type="entry name" value="TRANSCRIPTIONAL REPRESSOR NRDR"/>
    <property type="match status" value="1"/>
</dbReference>
<comment type="function">
    <text evidence="8">Negatively regulates transcription of bacterial ribonucleotide reductase nrd genes and operons by binding to NrdR-boxes.</text>
</comment>
<evidence type="ECO:0000256" key="2">
    <source>
        <dbReference type="ARBA" id="ARBA00022741"/>
    </source>
</evidence>
<comment type="cofactor">
    <cofactor evidence="8">
        <name>Zn(2+)</name>
        <dbReference type="ChEBI" id="CHEBI:29105"/>
    </cofactor>
    <text evidence="8">Binds 1 zinc ion.</text>
</comment>
<dbReference type="InterPro" id="IPR055173">
    <property type="entry name" value="NrdR-like_N"/>
</dbReference>
<protein>
    <recommendedName>
        <fullName evidence="8">Transcriptional repressor NrdR</fullName>
    </recommendedName>
</protein>
<evidence type="ECO:0000256" key="4">
    <source>
        <dbReference type="ARBA" id="ARBA00022840"/>
    </source>
</evidence>
<keyword evidence="4 8" id="KW-0067">ATP-binding</keyword>
<dbReference type="Pfam" id="PF03477">
    <property type="entry name" value="ATP-cone"/>
    <property type="match status" value="1"/>
</dbReference>
<dbReference type="Proteomes" id="UP000679950">
    <property type="component" value="Unassembled WGS sequence"/>
</dbReference>
<dbReference type="InterPro" id="IPR003796">
    <property type="entry name" value="RNR_NrdR-like"/>
</dbReference>
<evidence type="ECO:0000256" key="7">
    <source>
        <dbReference type="ARBA" id="ARBA00023163"/>
    </source>
</evidence>
<evidence type="ECO:0000313" key="10">
    <source>
        <dbReference type="EMBL" id="GIN58871.1"/>
    </source>
</evidence>
<gene>
    <name evidence="8 10" type="primary">nrdR</name>
    <name evidence="10" type="ORF">J8TS2_31900</name>
</gene>
<keyword evidence="8" id="KW-0863">Zinc-finger</keyword>
<organism evidence="10 11">
    <name type="scientific">Lederbergia ruris</name>
    <dbReference type="NCBI Taxonomy" id="217495"/>
    <lineage>
        <taxon>Bacteria</taxon>
        <taxon>Bacillati</taxon>
        <taxon>Bacillota</taxon>
        <taxon>Bacilli</taxon>
        <taxon>Bacillales</taxon>
        <taxon>Bacillaceae</taxon>
        <taxon>Lederbergia</taxon>
    </lineage>
</organism>
<evidence type="ECO:0000313" key="11">
    <source>
        <dbReference type="Proteomes" id="UP000679950"/>
    </source>
</evidence>
<reference evidence="10 11" key="1">
    <citation type="submission" date="2021-03" db="EMBL/GenBank/DDBJ databases">
        <title>Antimicrobial resistance genes in bacteria isolated from Japanese honey, and their potential for conferring macrolide and lincosamide resistance in the American foulbrood pathogen Paenibacillus larvae.</title>
        <authorList>
            <person name="Okamoto M."/>
            <person name="Kumagai M."/>
            <person name="Kanamori H."/>
            <person name="Takamatsu D."/>
        </authorList>
    </citation>
    <scope>NUCLEOTIDE SEQUENCE [LARGE SCALE GENOMIC DNA]</scope>
    <source>
        <strain evidence="10 11">J8TS2</strain>
    </source>
</reference>
<comment type="similarity">
    <text evidence="8">Belongs to the NrdR family.</text>
</comment>
<keyword evidence="2 8" id="KW-0547">Nucleotide-binding</keyword>
<evidence type="ECO:0000259" key="9">
    <source>
        <dbReference type="PROSITE" id="PS51161"/>
    </source>
</evidence>
<keyword evidence="7 8" id="KW-0804">Transcription</keyword>
<keyword evidence="5 8" id="KW-0805">Transcription regulation</keyword>
<dbReference type="NCBIfam" id="TIGR00244">
    <property type="entry name" value="transcriptional regulator NrdR"/>
    <property type="match status" value="1"/>
</dbReference>
<dbReference type="EMBL" id="BORB01000031">
    <property type="protein sequence ID" value="GIN58871.1"/>
    <property type="molecule type" value="Genomic_DNA"/>
</dbReference>
<keyword evidence="6 8" id="KW-0238">DNA-binding</keyword>